<accession>A0ABU7CAX7</accession>
<feature type="region of interest" description="Disordered" evidence="1">
    <location>
        <begin position="224"/>
        <end position="752"/>
    </location>
</feature>
<dbReference type="Pfam" id="PF00171">
    <property type="entry name" value="Aldedh"/>
    <property type="match status" value="2"/>
</dbReference>
<dbReference type="Proteomes" id="UP001345963">
    <property type="component" value="Unassembled WGS sequence"/>
</dbReference>
<dbReference type="InterPro" id="IPR015590">
    <property type="entry name" value="Aldehyde_DH_dom"/>
</dbReference>
<proteinExistence type="predicted"/>
<dbReference type="InterPro" id="IPR008160">
    <property type="entry name" value="Collagen"/>
</dbReference>
<feature type="compositionally biased region" description="Gly residues" evidence="1">
    <location>
        <begin position="382"/>
        <end position="399"/>
    </location>
</feature>
<dbReference type="Pfam" id="PF00092">
    <property type="entry name" value="VWA"/>
    <property type="match status" value="2"/>
</dbReference>
<comment type="caution">
    <text evidence="3">The sequence shown here is derived from an EMBL/GenBank/DDBJ whole genome shotgun (WGS) entry which is preliminary data.</text>
</comment>
<feature type="domain" description="VWFA" evidence="2">
    <location>
        <begin position="779"/>
        <end position="963"/>
    </location>
</feature>
<feature type="region of interest" description="Disordered" evidence="1">
    <location>
        <begin position="1071"/>
        <end position="1097"/>
    </location>
</feature>
<dbReference type="CDD" id="cd01450">
    <property type="entry name" value="vWFA_subfamily_ECM"/>
    <property type="match status" value="1"/>
</dbReference>
<dbReference type="InterPro" id="IPR002035">
    <property type="entry name" value="VWF_A"/>
</dbReference>
<dbReference type="InterPro" id="IPR016163">
    <property type="entry name" value="Ald_DH_C"/>
</dbReference>
<dbReference type="PROSITE" id="PS50234">
    <property type="entry name" value="VWFA"/>
    <property type="match status" value="2"/>
</dbReference>
<name>A0ABU7CAX7_9TELE</name>
<organism evidence="3 4">
    <name type="scientific">Ataeniobius toweri</name>
    <dbReference type="NCBI Taxonomy" id="208326"/>
    <lineage>
        <taxon>Eukaryota</taxon>
        <taxon>Metazoa</taxon>
        <taxon>Chordata</taxon>
        <taxon>Craniata</taxon>
        <taxon>Vertebrata</taxon>
        <taxon>Euteleostomi</taxon>
        <taxon>Actinopterygii</taxon>
        <taxon>Neopterygii</taxon>
        <taxon>Teleostei</taxon>
        <taxon>Neoteleostei</taxon>
        <taxon>Acanthomorphata</taxon>
        <taxon>Ovalentaria</taxon>
        <taxon>Atherinomorphae</taxon>
        <taxon>Cyprinodontiformes</taxon>
        <taxon>Goodeidae</taxon>
        <taxon>Ataeniobius</taxon>
    </lineage>
</organism>
<dbReference type="Gene3D" id="3.40.605.10">
    <property type="entry name" value="Aldehyde Dehydrogenase, Chain A, domain 1"/>
    <property type="match status" value="2"/>
</dbReference>
<dbReference type="EMBL" id="JAHUTI010088634">
    <property type="protein sequence ID" value="MED6260112.1"/>
    <property type="molecule type" value="Genomic_DNA"/>
</dbReference>
<evidence type="ECO:0000259" key="2">
    <source>
        <dbReference type="PROSITE" id="PS50234"/>
    </source>
</evidence>
<feature type="compositionally biased region" description="Low complexity" evidence="1">
    <location>
        <begin position="1071"/>
        <end position="1096"/>
    </location>
</feature>
<dbReference type="Gene3D" id="3.40.50.410">
    <property type="entry name" value="von Willebrand factor, type A domain"/>
    <property type="match status" value="2"/>
</dbReference>
<dbReference type="InterPro" id="IPR016162">
    <property type="entry name" value="Ald_DH_N"/>
</dbReference>
<sequence>MLFAGKFRHLLSQRAILDEDCSLELSFLLDSSETAKDNHEQEKRFAMDMVDRLQGARLPTGRSLSSRVALLQYSSHVIKEQTLRDWRGSENFKNRITPIVYIGHGTYTTYAITNMTKIYQEESRPGSIKVVVLLTDGVSHPRNPDIFSAVADAKNLGIKFFTLGITRTANEPANRAELRLLASSPGSRFLHNLQDEDIVEKIFTEVTTIADEGCPLAQRCACEKGERGPSGPAGKKGRPGDDGALGQKGQKGEAGLSGIPGREGAEGKPGYKGEKGERGECGTPGIKGDRGPEGSVGTKGPRGLQGLPGAQGDVGPEGPQGKQGERGPSGPPGIQGEIGIGLPGPKGDTGFQGRPGPPGPHGVGEPGPPGPQGQQGVQGEKGPQGEGLPGPKGGRGFPGPRGPTGQQGVGIKGEKGELGPPGFPGPAGPTGVGIQGEKGVEGPRGPPGVRGVPGEGLSGPKGDQGLPGEQGAPGERGIGEPGPKGEPGASGLGGLPGLPGEDGAPGQKGEPGLPGSRGPEGAQGIGIQGEKGDQGLRGIRGLHGPPGIPGPSGPKGERGIPGPQGMLGQPGRSISGPKGEVGPAGPPGPIGETGLGLPGPKGDRGLSGPPGLFGPKGEGIPGPVGPQGIPGLPGEPGPEGVGIPGPKGDIGFRGLPGLPGPPGEGLLGPPGNVGRPGPPGPAGPAGEGIQGQKGEPGSQGMTGPRGSQGEGFPGPKGDRGLQGERGMKGTKGDMGDPGVPGEMGRAGTKGEPGLTREDIIRLIKEICGCGIKCKERPMELVFVIDSSESVGPENFEIIKDFVTRLVDRTTVGRNATRIGLVLYSLDVHLEFNLARFLTKEDVKEAIRKMPYMGEGTYTGTAIRKATQEAFFSARFGVQKVAIVITDGQTDKREPVKLDIAVREAHAANIEMYALGIVNSSDPTQAEFLRELNLIASDPDSEHMYLIDDFNTLPALESKLVSKFCEDENGALIYNHIPNGPWNNNNGIGLNRINGGYVNGYNSFDNYGYGNNGNGKRNEEETKTQRETNNRGRGDTFKLPISADPLPLQVVEDDDGGDLDLRVEVLSSSAAAAPSSSMSTLGSHTSSNSNQVQSAVSPNLPKGNSVVVVPGRSAAPPALLLAQLFTGAGLPAGTLNVLTGKDVTLGAKVSQNPNVSYITYSGNKQDGLALCKASAGMGVPVSVSPCVGATCPFIIFESADIDSALDEVLQIAFMKKKEVHWVLCVQESVSDSVVARLKLRMAGMKCVALSSDADRVLVDAAVQEAQQQGAMLIQPCSASPSGAQYPPTVLCGAAPSSPYVVTPPPGPLLPLLTFRSSAEAVTLGNHSPHGHAASIWTEDLTLALETAKSLSVGSVWVNSSCVSDPCLPVSGHKDTGTCTDGGQEGLYQFLRPSFSSPLPRSSPVSLEYSKFGTEPAQAVIPDSPDHTSIPQSYPQFVGGKACKSVSGCSMPVQTPGGGSVLAFCPDGGRKDVRNAVEAAIKVQPGWMKKSPSARAQSLHSLAKGLESKKKDVSASVSTQLGVSVDEADKEVELSIARLNVWAAYCDKVQGGSLPIPQSGAALSFPEALGVVGIILPDKTPLLSMVTVLGAAIATGNAVILVPSQTFPLPALAFIQVLQSSDLPAGLVNIITGNRDQLTVALANHSVIKAIWYWGRAEGCQYLQYSCTSPLKTLRLFCQKDGEGSDAGMDWAQSHPSLLEDLWRNAVQWKSVWIPTA</sequence>
<feature type="compositionally biased region" description="Pro residues" evidence="1">
    <location>
        <begin position="355"/>
        <end position="371"/>
    </location>
</feature>
<dbReference type="InterPro" id="IPR036465">
    <property type="entry name" value="vWFA_dom_sf"/>
</dbReference>
<dbReference type="SMART" id="SM00327">
    <property type="entry name" value="VWA"/>
    <property type="match status" value="2"/>
</dbReference>
<feature type="compositionally biased region" description="Low complexity" evidence="1">
    <location>
        <begin position="372"/>
        <end position="381"/>
    </location>
</feature>
<keyword evidence="4" id="KW-1185">Reference proteome</keyword>
<dbReference type="SUPFAM" id="SSF53300">
    <property type="entry name" value="vWA-like"/>
    <property type="match status" value="2"/>
</dbReference>
<feature type="compositionally biased region" description="Basic and acidic residues" evidence="1">
    <location>
        <begin position="716"/>
        <end position="734"/>
    </location>
</feature>
<dbReference type="PANTHER" id="PTHR24023:SF1112">
    <property type="entry name" value="COL_CUTICLE_N DOMAIN-CONTAINING PROTEIN-RELATED"/>
    <property type="match status" value="1"/>
</dbReference>
<dbReference type="InterPro" id="IPR016161">
    <property type="entry name" value="Ald_DH/histidinol_DH"/>
</dbReference>
<dbReference type="Gene3D" id="3.40.309.10">
    <property type="entry name" value="Aldehyde Dehydrogenase, Chain A, domain 2"/>
    <property type="match status" value="1"/>
</dbReference>
<dbReference type="PANTHER" id="PTHR24023">
    <property type="entry name" value="COLLAGEN ALPHA"/>
    <property type="match status" value="1"/>
</dbReference>
<dbReference type="PRINTS" id="PR00453">
    <property type="entry name" value="VWFADOMAIN"/>
</dbReference>
<evidence type="ECO:0000313" key="4">
    <source>
        <dbReference type="Proteomes" id="UP001345963"/>
    </source>
</evidence>
<gene>
    <name evidence="3" type="ORF">ATANTOWER_002181</name>
</gene>
<dbReference type="Pfam" id="PF01391">
    <property type="entry name" value="Collagen"/>
    <property type="match status" value="2"/>
</dbReference>
<feature type="compositionally biased region" description="Basic and acidic residues" evidence="1">
    <location>
        <begin position="1015"/>
        <end position="1035"/>
    </location>
</feature>
<dbReference type="InterPro" id="IPR050149">
    <property type="entry name" value="Collagen_superfamily"/>
</dbReference>
<feature type="compositionally biased region" description="Low complexity" evidence="1">
    <location>
        <begin position="536"/>
        <end position="545"/>
    </location>
</feature>
<feature type="compositionally biased region" description="Basic and acidic residues" evidence="1">
    <location>
        <begin position="263"/>
        <end position="280"/>
    </location>
</feature>
<feature type="region of interest" description="Disordered" evidence="1">
    <location>
        <begin position="1008"/>
        <end position="1038"/>
    </location>
</feature>
<evidence type="ECO:0000313" key="3">
    <source>
        <dbReference type="EMBL" id="MED6260112.1"/>
    </source>
</evidence>
<dbReference type="SUPFAM" id="SSF53720">
    <property type="entry name" value="ALDH-like"/>
    <property type="match status" value="2"/>
</dbReference>
<evidence type="ECO:0000256" key="1">
    <source>
        <dbReference type="SAM" id="MobiDB-lite"/>
    </source>
</evidence>
<feature type="domain" description="VWFA" evidence="2">
    <location>
        <begin position="24"/>
        <end position="206"/>
    </location>
</feature>
<protein>
    <recommendedName>
        <fullName evidence="2">VWFA domain-containing protein</fullName>
    </recommendedName>
</protein>
<feature type="compositionally biased region" description="Gly residues" evidence="1">
    <location>
        <begin position="488"/>
        <end position="497"/>
    </location>
</feature>
<reference evidence="3 4" key="1">
    <citation type="submission" date="2021-07" db="EMBL/GenBank/DDBJ databases">
        <authorList>
            <person name="Palmer J.M."/>
        </authorList>
    </citation>
    <scope>NUCLEOTIDE SEQUENCE [LARGE SCALE GENOMIC DNA]</scope>
    <source>
        <strain evidence="3 4">AT_MEX2019</strain>
        <tissue evidence="3">Muscle</tissue>
    </source>
</reference>